<reference evidence="10" key="1">
    <citation type="submission" date="2020-10" db="EMBL/GenBank/DDBJ databases">
        <authorList>
            <person name="Gilroy R."/>
        </authorList>
    </citation>
    <scope>NUCLEOTIDE SEQUENCE</scope>
    <source>
        <strain evidence="10">C6-149</strain>
    </source>
</reference>
<dbReference type="GO" id="GO:0006400">
    <property type="term" value="P:tRNA modification"/>
    <property type="evidence" value="ECO:0007669"/>
    <property type="project" value="UniProtKB-UniRule"/>
</dbReference>
<sequence>MEDILKDLINLNKSYNLWSKNDRVILAVSTGPDSMALLNLFINLPNKFKPQLNVLHINHKIRQQSEEEEKYLTQFTAERNIPLYIKRWNTSQHPKNSSIEAAAHDFRYRCYSELMNDIGAKLVITAHQADEQAETILMNLIRGFSINEKIKMPFKVNFDGGYIIHPLLNFKKQLLLDYLKKRNIKYYTDKTNYDLNNLRNRVRNKIIPLLVQENPNFVSDIVNRFNDLGNVFNSFNNDLDKEVLRINHSLSKLKASVYPIKELLKKEFSLLDTRTIVEDKAWENAQKCLMNSIKSQFVIDLNSEYLIECVYDNYQFLKRKKIQKEIIDKNKIVEVYPNNELIYFDDFRIKMSPSFATTRIFPKYRSIHLCISKNEWPLKIRYANLTDKLLLYGGKHKSVKRILIDQKVPEKDRDKQLILTNAQDEPLWLIGRRVTQRRKNGKIIELTIMENSNE</sequence>
<comment type="similarity">
    <text evidence="8">Belongs to the tRNA(Ile)-lysidine synthase family.</text>
</comment>
<dbReference type="AlphaFoldDB" id="A0A9D9E8K9"/>
<evidence type="ECO:0000256" key="5">
    <source>
        <dbReference type="ARBA" id="ARBA00022741"/>
    </source>
</evidence>
<dbReference type="InterPro" id="IPR012795">
    <property type="entry name" value="tRNA_Ile_lys_synt_N"/>
</dbReference>
<dbReference type="EC" id="6.3.4.19" evidence="8"/>
<comment type="catalytic activity">
    <reaction evidence="7 8">
        <text>cytidine(34) in tRNA(Ile2) + L-lysine + ATP = lysidine(34) in tRNA(Ile2) + AMP + diphosphate + H(+)</text>
        <dbReference type="Rhea" id="RHEA:43744"/>
        <dbReference type="Rhea" id="RHEA-COMP:10625"/>
        <dbReference type="Rhea" id="RHEA-COMP:10670"/>
        <dbReference type="ChEBI" id="CHEBI:15378"/>
        <dbReference type="ChEBI" id="CHEBI:30616"/>
        <dbReference type="ChEBI" id="CHEBI:32551"/>
        <dbReference type="ChEBI" id="CHEBI:33019"/>
        <dbReference type="ChEBI" id="CHEBI:82748"/>
        <dbReference type="ChEBI" id="CHEBI:83665"/>
        <dbReference type="ChEBI" id="CHEBI:456215"/>
        <dbReference type="EC" id="6.3.4.19"/>
    </reaction>
</comment>
<dbReference type="GO" id="GO:0005524">
    <property type="term" value="F:ATP binding"/>
    <property type="evidence" value="ECO:0007669"/>
    <property type="project" value="UniProtKB-KW"/>
</dbReference>
<protein>
    <recommendedName>
        <fullName evidence="8">tRNA(Ile)-lysidine synthase</fullName>
        <ecNumber evidence="8">6.3.4.19</ecNumber>
    </recommendedName>
    <alternativeName>
        <fullName evidence="8">tRNA(Ile)-2-lysyl-cytidine synthase</fullName>
    </alternativeName>
    <alternativeName>
        <fullName evidence="8">tRNA(Ile)-lysidine synthetase</fullName>
    </alternativeName>
</protein>
<dbReference type="SUPFAM" id="SSF56037">
    <property type="entry name" value="PheT/TilS domain"/>
    <property type="match status" value="1"/>
</dbReference>
<dbReference type="SUPFAM" id="SSF52402">
    <property type="entry name" value="Adenine nucleotide alpha hydrolases-like"/>
    <property type="match status" value="1"/>
</dbReference>
<dbReference type="Pfam" id="PF11734">
    <property type="entry name" value="TilS_C"/>
    <property type="match status" value="1"/>
</dbReference>
<dbReference type="InterPro" id="IPR012796">
    <property type="entry name" value="Lysidine-tRNA-synth_C"/>
</dbReference>
<proteinExistence type="inferred from homology"/>
<dbReference type="GO" id="GO:0032267">
    <property type="term" value="F:tRNA(Ile)-lysidine synthase activity"/>
    <property type="evidence" value="ECO:0007669"/>
    <property type="project" value="UniProtKB-EC"/>
</dbReference>
<dbReference type="SMART" id="SM00977">
    <property type="entry name" value="TilS_C"/>
    <property type="match status" value="1"/>
</dbReference>
<name>A0A9D9E8K9_9LACO</name>
<keyword evidence="3 8" id="KW-0436">Ligase</keyword>
<dbReference type="InterPro" id="IPR012094">
    <property type="entry name" value="tRNA_Ile_lys_synt"/>
</dbReference>
<dbReference type="GO" id="GO:0005737">
    <property type="term" value="C:cytoplasm"/>
    <property type="evidence" value="ECO:0007669"/>
    <property type="project" value="UniProtKB-SubCell"/>
</dbReference>
<keyword evidence="5" id="KW-0547">Nucleotide-binding</keyword>
<dbReference type="HAMAP" id="MF_01161">
    <property type="entry name" value="tRNA_Ile_lys_synt"/>
    <property type="match status" value="1"/>
</dbReference>
<reference evidence="10" key="2">
    <citation type="journal article" date="2021" name="PeerJ">
        <title>Extensive microbial diversity within the chicken gut microbiome revealed by metagenomics and culture.</title>
        <authorList>
            <person name="Gilroy R."/>
            <person name="Ravi A."/>
            <person name="Getino M."/>
            <person name="Pursley I."/>
            <person name="Horton D.L."/>
            <person name="Alikhan N.F."/>
            <person name="Baker D."/>
            <person name="Gharbi K."/>
            <person name="Hall N."/>
            <person name="Watson M."/>
            <person name="Adriaenssens E.M."/>
            <person name="Foster-Nyarko E."/>
            <person name="Jarju S."/>
            <person name="Secka A."/>
            <person name="Antonio M."/>
            <person name="Oren A."/>
            <person name="Chaudhuri R.R."/>
            <person name="La Ragione R."/>
            <person name="Hildebrand F."/>
            <person name="Pallen M.J."/>
        </authorList>
    </citation>
    <scope>NUCLEOTIDE SEQUENCE</scope>
    <source>
        <strain evidence="10">C6-149</strain>
    </source>
</reference>
<keyword evidence="2 8" id="KW-0963">Cytoplasm</keyword>
<evidence type="ECO:0000256" key="4">
    <source>
        <dbReference type="ARBA" id="ARBA00022694"/>
    </source>
</evidence>
<comment type="caution">
    <text evidence="10">The sequence shown here is derived from an EMBL/GenBank/DDBJ whole genome shotgun (WGS) entry which is preliminary data.</text>
</comment>
<dbReference type="Pfam" id="PF01171">
    <property type="entry name" value="ATP_bind_3"/>
    <property type="match status" value="1"/>
</dbReference>
<dbReference type="Proteomes" id="UP000823614">
    <property type="component" value="Unassembled WGS sequence"/>
</dbReference>
<dbReference type="CDD" id="cd01992">
    <property type="entry name" value="TilS_N"/>
    <property type="match status" value="1"/>
</dbReference>
<accession>A0A9D9E8K9</accession>
<evidence type="ECO:0000256" key="1">
    <source>
        <dbReference type="ARBA" id="ARBA00004496"/>
    </source>
</evidence>
<dbReference type="Gene3D" id="3.40.50.620">
    <property type="entry name" value="HUPs"/>
    <property type="match status" value="1"/>
</dbReference>
<keyword evidence="4 8" id="KW-0819">tRNA processing</keyword>
<keyword evidence="6" id="KW-0067">ATP-binding</keyword>
<dbReference type="EMBL" id="JADIMP010000103">
    <property type="protein sequence ID" value="MBO8442058.1"/>
    <property type="molecule type" value="Genomic_DNA"/>
</dbReference>
<comment type="subcellular location">
    <subcellularLocation>
        <location evidence="1 8">Cytoplasm</location>
    </subcellularLocation>
</comment>
<organism evidence="10 11">
    <name type="scientific">Candidatus Gallilactobacillus intestinavium</name>
    <dbReference type="NCBI Taxonomy" id="2840838"/>
    <lineage>
        <taxon>Bacteria</taxon>
        <taxon>Bacillati</taxon>
        <taxon>Bacillota</taxon>
        <taxon>Bacilli</taxon>
        <taxon>Lactobacillales</taxon>
        <taxon>Lactobacillaceae</taxon>
        <taxon>Lactobacillaceae incertae sedis</taxon>
        <taxon>Candidatus Gallilactobacillus</taxon>
    </lineage>
</organism>
<comment type="caution">
    <text evidence="8">Lacks conserved residue(s) required for the propagation of feature annotation.</text>
</comment>
<comment type="function">
    <text evidence="8">Ligates lysine onto the cytidine present at position 34 of the AUA codon-specific tRNA(Ile) that contains the anticodon CAU, in an ATP-dependent manner. Cytidine is converted to lysidine, thus changing the amino acid specificity of the tRNA from methionine to isoleucine.</text>
</comment>
<dbReference type="InterPro" id="IPR014729">
    <property type="entry name" value="Rossmann-like_a/b/a_fold"/>
</dbReference>
<evidence type="ECO:0000256" key="3">
    <source>
        <dbReference type="ARBA" id="ARBA00022598"/>
    </source>
</evidence>
<dbReference type="InterPro" id="IPR011063">
    <property type="entry name" value="TilS/TtcA_N"/>
</dbReference>
<evidence type="ECO:0000256" key="6">
    <source>
        <dbReference type="ARBA" id="ARBA00022840"/>
    </source>
</evidence>
<evidence type="ECO:0000256" key="7">
    <source>
        <dbReference type="ARBA" id="ARBA00048539"/>
    </source>
</evidence>
<dbReference type="PANTHER" id="PTHR43033">
    <property type="entry name" value="TRNA(ILE)-LYSIDINE SYNTHASE-RELATED"/>
    <property type="match status" value="1"/>
</dbReference>
<evidence type="ECO:0000256" key="8">
    <source>
        <dbReference type="HAMAP-Rule" id="MF_01161"/>
    </source>
</evidence>
<evidence type="ECO:0000313" key="10">
    <source>
        <dbReference type="EMBL" id="MBO8442058.1"/>
    </source>
</evidence>
<dbReference type="NCBIfam" id="TIGR02432">
    <property type="entry name" value="lysidine_TilS_N"/>
    <property type="match status" value="1"/>
</dbReference>
<evidence type="ECO:0000259" key="9">
    <source>
        <dbReference type="SMART" id="SM00977"/>
    </source>
</evidence>
<dbReference type="NCBIfam" id="TIGR02433">
    <property type="entry name" value="lysidine_TilS_C"/>
    <property type="match status" value="1"/>
</dbReference>
<gene>
    <name evidence="8 10" type="primary">tilS</name>
    <name evidence="10" type="ORF">IAA89_06515</name>
</gene>
<evidence type="ECO:0000256" key="2">
    <source>
        <dbReference type="ARBA" id="ARBA00022490"/>
    </source>
</evidence>
<evidence type="ECO:0000313" key="11">
    <source>
        <dbReference type="Proteomes" id="UP000823614"/>
    </source>
</evidence>
<dbReference type="PANTHER" id="PTHR43033:SF1">
    <property type="entry name" value="TRNA(ILE)-LYSIDINE SYNTHASE-RELATED"/>
    <property type="match status" value="1"/>
</dbReference>
<feature type="domain" description="Lysidine-tRNA(Ile) synthetase C-terminal" evidence="9">
    <location>
        <begin position="378"/>
        <end position="446"/>
    </location>
</feature>